<keyword evidence="3" id="KW-0145">Chemotaxis</keyword>
<keyword evidence="6 9" id="KW-0472">Membrane</keyword>
<dbReference type="RefSeq" id="WP_114839689.1">
    <property type="nucleotide sequence ID" value="NZ_CP031217.1"/>
</dbReference>
<dbReference type="Proteomes" id="UP000253850">
    <property type="component" value="Chromosome"/>
</dbReference>
<keyword evidence="2" id="KW-1003">Cell membrane</keyword>
<dbReference type="PANTHER" id="PTHR43531:SF11">
    <property type="entry name" value="METHYL-ACCEPTING CHEMOTAXIS PROTEIN 3"/>
    <property type="match status" value="1"/>
</dbReference>
<dbReference type="GO" id="GO:0005886">
    <property type="term" value="C:plasma membrane"/>
    <property type="evidence" value="ECO:0007669"/>
    <property type="project" value="UniProtKB-SubCell"/>
</dbReference>
<evidence type="ECO:0000313" key="12">
    <source>
        <dbReference type="EMBL" id="RXK09002.1"/>
    </source>
</evidence>
<dbReference type="PANTHER" id="PTHR43531">
    <property type="entry name" value="PROTEIN ICFG"/>
    <property type="match status" value="1"/>
</dbReference>
<dbReference type="Pfam" id="PF00015">
    <property type="entry name" value="MCPsignal"/>
    <property type="match status" value="1"/>
</dbReference>
<reference evidence="11 13" key="2">
    <citation type="submission" date="2018-07" db="EMBL/GenBank/DDBJ databases">
        <title>Complete genome of the Arcobacter bivalviorum type strain LMG 26154.</title>
        <authorList>
            <person name="Miller W.G."/>
            <person name="Yee E."/>
            <person name="Bono J.L."/>
        </authorList>
    </citation>
    <scope>NUCLEOTIDE SEQUENCE [LARGE SCALE GENOMIC DNA]</scope>
    <source>
        <strain evidence="11 13">LMG 26154</strain>
    </source>
</reference>
<dbReference type="Proteomes" id="UP000289193">
    <property type="component" value="Unassembled WGS sequence"/>
</dbReference>
<dbReference type="EMBL" id="PDKM01000008">
    <property type="protein sequence ID" value="RXK09002.1"/>
    <property type="molecule type" value="Genomic_DNA"/>
</dbReference>
<evidence type="ECO:0000259" key="10">
    <source>
        <dbReference type="PROSITE" id="PS50111"/>
    </source>
</evidence>
<sequence>MKINSIKSKILTVVLLSTFISFVILGFYNTKSSYTSEYNLVKQEELSIAVDTSNFINSYIQSKTDILEAIVDELQDISITADNDVVIDKLRLGTKAGNFVDVYIGFEDSGSLVLSNKDILSIEKDNYDARTRPWYQDAVKTKKSGVSNPYVDVSTKKLVVSVYTPLIQKGKLVGVLGSDIFIDTIVETILNIKIPGIGVAYLANKENNVIIHKNKELLNKPDSILPQVLTNNKSDFKEASRDNIEKLVAYSTIENTNWKTVIEVEKDSIYEEINNNVLKEIVLYIVLLLIIVVFIFYSLLKVLAPIKKVESGLQFFFRYLKGEESNISKLEIKTNDEFGNMANMIDQEMVSVATSLEKDKELIEEVKQVVNHINDGKLNIKVNKSTTNKSLDELKDILNSMIETIQVNVNEDINPIVQQLKEYSNFNFVDTIPNANGNVAKGLNDLCNIINKMLQENKANGLELQKSSDVLLSNVDTLNRSSNTTAVSLEETAASIEEITSTVVSNTNRIAEMTEHSNELSQSIAQGQNLATSTVKSMDEINEQTQSIAEAITVIDQIAFQTNILSLNAAVEAATAGEAGKGFAVVAQEVRNLATRSAEAAREIKTLVENATDKTNNGKKIADHMIAGYTKLNENIEKTTRAIKDISDASKEQKTSIEQINDVINKLDQQTQNNASVAAQTHDIAKNTSDLANKILANVHKKKFRE</sequence>
<keyword evidence="4 9" id="KW-0812">Transmembrane</keyword>
<dbReference type="EMBL" id="CP031217">
    <property type="protein sequence ID" value="AXH12873.1"/>
    <property type="molecule type" value="Genomic_DNA"/>
</dbReference>
<keyword evidence="5 9" id="KW-1133">Transmembrane helix</keyword>
<dbReference type="GO" id="GO:0006935">
    <property type="term" value="P:chemotaxis"/>
    <property type="evidence" value="ECO:0007669"/>
    <property type="project" value="UniProtKB-KW"/>
</dbReference>
<keyword evidence="14" id="KW-1185">Reference proteome</keyword>
<dbReference type="AlphaFoldDB" id="A0AAX2A4D4"/>
<evidence type="ECO:0000313" key="11">
    <source>
        <dbReference type="EMBL" id="AXH12873.1"/>
    </source>
</evidence>
<dbReference type="CDD" id="cd12913">
    <property type="entry name" value="PDC1_MCP_like"/>
    <property type="match status" value="1"/>
</dbReference>
<keyword evidence="8" id="KW-0807">Transducer</keyword>
<gene>
    <name evidence="11" type="ORF">ABIV_1884</name>
    <name evidence="12" type="ORF">CRV05_12045</name>
</gene>
<dbReference type="Pfam" id="PF02743">
    <property type="entry name" value="dCache_1"/>
    <property type="match status" value="1"/>
</dbReference>
<evidence type="ECO:0000256" key="2">
    <source>
        <dbReference type="ARBA" id="ARBA00022475"/>
    </source>
</evidence>
<dbReference type="GO" id="GO:0007165">
    <property type="term" value="P:signal transduction"/>
    <property type="evidence" value="ECO:0007669"/>
    <property type="project" value="UniProtKB-KW"/>
</dbReference>
<dbReference type="SMART" id="SM00283">
    <property type="entry name" value="MA"/>
    <property type="match status" value="1"/>
</dbReference>
<dbReference type="InterPro" id="IPR004089">
    <property type="entry name" value="MCPsignal_dom"/>
</dbReference>
<protein>
    <submittedName>
        <fullName evidence="11">Cache sensor-containing MCP-domain signal transduction protein</fullName>
    </submittedName>
    <submittedName>
        <fullName evidence="12">Chemotaxis protein</fullName>
    </submittedName>
</protein>
<reference evidence="12 14" key="1">
    <citation type="submission" date="2017-10" db="EMBL/GenBank/DDBJ databases">
        <title>Genomics of the genus Arcobacter.</title>
        <authorList>
            <person name="Perez-Cataluna A."/>
            <person name="Figueras M.J."/>
        </authorList>
    </citation>
    <scope>NUCLEOTIDE SEQUENCE [LARGE SCALE GENOMIC DNA]</scope>
    <source>
        <strain evidence="12 14">CECT 7835</strain>
    </source>
</reference>
<dbReference type="SUPFAM" id="SSF58104">
    <property type="entry name" value="Methyl-accepting chemotaxis protein (MCP) signaling domain"/>
    <property type="match status" value="1"/>
</dbReference>
<evidence type="ECO:0000313" key="14">
    <source>
        <dbReference type="Proteomes" id="UP000289193"/>
    </source>
</evidence>
<dbReference type="Gene3D" id="3.30.450.20">
    <property type="entry name" value="PAS domain"/>
    <property type="match status" value="2"/>
</dbReference>
<evidence type="ECO:0000256" key="3">
    <source>
        <dbReference type="ARBA" id="ARBA00022500"/>
    </source>
</evidence>
<dbReference type="InterPro" id="IPR029151">
    <property type="entry name" value="Sensor-like_sf"/>
</dbReference>
<evidence type="ECO:0000256" key="5">
    <source>
        <dbReference type="ARBA" id="ARBA00022989"/>
    </source>
</evidence>
<comment type="subcellular location">
    <subcellularLocation>
        <location evidence="1">Cell membrane</location>
        <topology evidence="1">Multi-pass membrane protein</topology>
    </subcellularLocation>
</comment>
<evidence type="ECO:0000256" key="4">
    <source>
        <dbReference type="ARBA" id="ARBA00022692"/>
    </source>
</evidence>
<dbReference type="Gene3D" id="1.10.287.950">
    <property type="entry name" value="Methyl-accepting chemotaxis protein"/>
    <property type="match status" value="1"/>
</dbReference>
<evidence type="ECO:0000256" key="7">
    <source>
        <dbReference type="ARBA" id="ARBA00029447"/>
    </source>
</evidence>
<evidence type="ECO:0000256" key="9">
    <source>
        <dbReference type="SAM" id="Phobius"/>
    </source>
</evidence>
<dbReference type="KEGG" id="hbv:ABIV_1884"/>
<evidence type="ECO:0000256" key="6">
    <source>
        <dbReference type="ARBA" id="ARBA00023136"/>
    </source>
</evidence>
<evidence type="ECO:0000256" key="1">
    <source>
        <dbReference type="ARBA" id="ARBA00004651"/>
    </source>
</evidence>
<comment type="similarity">
    <text evidence="7">Belongs to the methyl-accepting chemotaxis (MCP) protein family.</text>
</comment>
<name>A0AAX2A4D4_9BACT</name>
<proteinExistence type="inferred from homology"/>
<dbReference type="SUPFAM" id="SSF103190">
    <property type="entry name" value="Sensory domain-like"/>
    <property type="match status" value="1"/>
</dbReference>
<evidence type="ECO:0000256" key="8">
    <source>
        <dbReference type="PROSITE-ProRule" id="PRU00284"/>
    </source>
</evidence>
<feature type="domain" description="Methyl-accepting transducer" evidence="10">
    <location>
        <begin position="460"/>
        <end position="689"/>
    </location>
</feature>
<evidence type="ECO:0000313" key="13">
    <source>
        <dbReference type="Proteomes" id="UP000253850"/>
    </source>
</evidence>
<dbReference type="InterPro" id="IPR051310">
    <property type="entry name" value="MCP_chemotaxis"/>
</dbReference>
<feature type="transmembrane region" description="Helical" evidence="9">
    <location>
        <begin position="281"/>
        <end position="300"/>
    </location>
</feature>
<dbReference type="CDD" id="cd11386">
    <property type="entry name" value="MCP_signal"/>
    <property type="match status" value="1"/>
</dbReference>
<organism evidence="12 14">
    <name type="scientific">Halarcobacter bivalviorum</name>
    <dbReference type="NCBI Taxonomy" id="663364"/>
    <lineage>
        <taxon>Bacteria</taxon>
        <taxon>Pseudomonadati</taxon>
        <taxon>Campylobacterota</taxon>
        <taxon>Epsilonproteobacteria</taxon>
        <taxon>Campylobacterales</taxon>
        <taxon>Arcobacteraceae</taxon>
        <taxon>Halarcobacter</taxon>
    </lineage>
</organism>
<dbReference type="PROSITE" id="PS50111">
    <property type="entry name" value="CHEMOTAXIS_TRANSDUC_2"/>
    <property type="match status" value="1"/>
</dbReference>
<dbReference type="CDD" id="cd12912">
    <property type="entry name" value="PDC2_MCP_like"/>
    <property type="match status" value="1"/>
</dbReference>
<accession>A0AAX2A4D4</accession>
<dbReference type="InterPro" id="IPR033479">
    <property type="entry name" value="dCache_1"/>
</dbReference>